<evidence type="ECO:0000259" key="8">
    <source>
        <dbReference type="Pfam" id="PF02302"/>
    </source>
</evidence>
<keyword evidence="5" id="KW-0808">Transferase</keyword>
<keyword evidence="3" id="KW-0597">Phosphoprotein</keyword>
<evidence type="ECO:0000313" key="10">
    <source>
        <dbReference type="Proteomes" id="UP001501585"/>
    </source>
</evidence>
<protein>
    <recommendedName>
        <fullName evidence="8">Phosphotransferase system EIIB component type 2/3 domain-containing protein</fullName>
    </recommendedName>
</protein>
<evidence type="ECO:0000256" key="4">
    <source>
        <dbReference type="ARBA" id="ARBA00022597"/>
    </source>
</evidence>
<dbReference type="SUPFAM" id="SSF52794">
    <property type="entry name" value="PTS system IIB component-like"/>
    <property type="match status" value="1"/>
</dbReference>
<dbReference type="InterPro" id="IPR036095">
    <property type="entry name" value="PTS_EIIB-like_sf"/>
</dbReference>
<dbReference type="InterPro" id="IPR050893">
    <property type="entry name" value="Sugar_PTS"/>
</dbReference>
<dbReference type="InterPro" id="IPR003501">
    <property type="entry name" value="PTS_EIIB_2/3"/>
</dbReference>
<gene>
    <name evidence="9" type="ORF">GCM10009799_23900</name>
</gene>
<comment type="function">
    <text evidence="1">The phosphoenolpyruvate-dependent sugar phosphotransferase system (sugar PTS), a major carbohydrate active transport system, catalyzes the phosphorylation of incoming sugar substrates concomitantly with their translocation across the cell membrane. The enzyme II CmtAB PTS system is involved in D-mannitol transport.</text>
</comment>
<keyword evidence="7" id="KW-0418">Kinase</keyword>
<dbReference type="Gene3D" id="3.40.50.2300">
    <property type="match status" value="1"/>
</dbReference>
<evidence type="ECO:0000256" key="2">
    <source>
        <dbReference type="ARBA" id="ARBA00022448"/>
    </source>
</evidence>
<reference evidence="9 10" key="1">
    <citation type="journal article" date="2019" name="Int. J. Syst. Evol. Microbiol.">
        <title>The Global Catalogue of Microorganisms (GCM) 10K type strain sequencing project: providing services to taxonomists for standard genome sequencing and annotation.</title>
        <authorList>
            <consortium name="The Broad Institute Genomics Platform"/>
            <consortium name="The Broad Institute Genome Sequencing Center for Infectious Disease"/>
            <person name="Wu L."/>
            <person name="Ma J."/>
        </authorList>
    </citation>
    <scope>NUCLEOTIDE SEQUENCE [LARGE SCALE GENOMIC DNA]</scope>
    <source>
        <strain evidence="9 10">JCM 15313</strain>
    </source>
</reference>
<organism evidence="9 10">
    <name type="scientific">Nocardiopsis rhodophaea</name>
    <dbReference type="NCBI Taxonomy" id="280238"/>
    <lineage>
        <taxon>Bacteria</taxon>
        <taxon>Bacillati</taxon>
        <taxon>Actinomycetota</taxon>
        <taxon>Actinomycetes</taxon>
        <taxon>Streptosporangiales</taxon>
        <taxon>Nocardiopsidaceae</taxon>
        <taxon>Nocardiopsis</taxon>
    </lineage>
</organism>
<evidence type="ECO:0000256" key="6">
    <source>
        <dbReference type="ARBA" id="ARBA00022683"/>
    </source>
</evidence>
<evidence type="ECO:0000256" key="3">
    <source>
        <dbReference type="ARBA" id="ARBA00022553"/>
    </source>
</evidence>
<evidence type="ECO:0000256" key="7">
    <source>
        <dbReference type="ARBA" id="ARBA00022777"/>
    </source>
</evidence>
<dbReference type="RefSeq" id="WP_344108848.1">
    <property type="nucleotide sequence ID" value="NZ_BAAAPC010000009.1"/>
</dbReference>
<keyword evidence="10" id="KW-1185">Reference proteome</keyword>
<evidence type="ECO:0000313" key="9">
    <source>
        <dbReference type="EMBL" id="GAA1996414.1"/>
    </source>
</evidence>
<keyword evidence="6" id="KW-0598">Phosphotransferase system</keyword>
<accession>A0ABN2T138</accession>
<sequence length="102" mass="10586">MNTINGSDIRRVIIACDAGMGSSALLTSQLSQALSAFGVTVGHAPVDRVPADADLVLCHRALADRARASAPCSVVKTFTMFLGDPVFAEVVESIKANARLTG</sequence>
<keyword evidence="4" id="KW-0762">Sugar transport</keyword>
<dbReference type="Pfam" id="PF02302">
    <property type="entry name" value="PTS_IIB"/>
    <property type="match status" value="1"/>
</dbReference>
<feature type="domain" description="Phosphotransferase system EIIB component type 2/3" evidence="8">
    <location>
        <begin position="11"/>
        <end position="76"/>
    </location>
</feature>
<proteinExistence type="predicted"/>
<dbReference type="EMBL" id="BAAAPC010000009">
    <property type="protein sequence ID" value="GAA1996414.1"/>
    <property type="molecule type" value="Genomic_DNA"/>
</dbReference>
<comment type="caution">
    <text evidence="9">The sequence shown here is derived from an EMBL/GenBank/DDBJ whole genome shotgun (WGS) entry which is preliminary data.</text>
</comment>
<keyword evidence="2" id="KW-0813">Transport</keyword>
<evidence type="ECO:0000256" key="5">
    <source>
        <dbReference type="ARBA" id="ARBA00022679"/>
    </source>
</evidence>
<dbReference type="PANTHER" id="PTHR30181">
    <property type="entry name" value="MANNITOL PERMEASE IIC COMPONENT"/>
    <property type="match status" value="1"/>
</dbReference>
<name>A0ABN2T138_9ACTN</name>
<dbReference type="Proteomes" id="UP001501585">
    <property type="component" value="Unassembled WGS sequence"/>
</dbReference>
<evidence type="ECO:0000256" key="1">
    <source>
        <dbReference type="ARBA" id="ARBA00002434"/>
    </source>
</evidence>
<dbReference type="PANTHER" id="PTHR30181:SF3">
    <property type="entry name" value="MULTIPHOSPHORYL TRANSFER PROTEIN"/>
    <property type="match status" value="1"/>
</dbReference>